<dbReference type="EMBL" id="GBXM01095796">
    <property type="protein sequence ID" value="JAH12781.1"/>
    <property type="molecule type" value="Transcribed_RNA"/>
</dbReference>
<reference evidence="1" key="2">
    <citation type="journal article" date="2015" name="Fish Shellfish Immunol.">
        <title>Early steps in the European eel (Anguilla anguilla)-Vibrio vulnificus interaction in the gills: Role of the RtxA13 toxin.</title>
        <authorList>
            <person name="Callol A."/>
            <person name="Pajuelo D."/>
            <person name="Ebbesson L."/>
            <person name="Teles M."/>
            <person name="MacKenzie S."/>
            <person name="Amaro C."/>
        </authorList>
    </citation>
    <scope>NUCLEOTIDE SEQUENCE</scope>
</reference>
<protein>
    <submittedName>
        <fullName evidence="1">Uncharacterized protein</fullName>
    </submittedName>
</protein>
<sequence length="88" mass="9544">MPYSRTTTSMPSGCWVGHPVKAPFLFWRMHEPQSPGSTVKSLPVPTVISSPAGRCIVDGNHLSLLFTSVPCTVKEHSAEGDLLLIILQ</sequence>
<proteinExistence type="predicted"/>
<dbReference type="AlphaFoldDB" id="A0A0E9Q7E1"/>
<accession>A0A0E9Q7E1</accession>
<evidence type="ECO:0000313" key="1">
    <source>
        <dbReference type="EMBL" id="JAH12781.1"/>
    </source>
</evidence>
<reference evidence="1" key="1">
    <citation type="submission" date="2014-11" db="EMBL/GenBank/DDBJ databases">
        <authorList>
            <person name="Amaro Gonzalez C."/>
        </authorList>
    </citation>
    <scope>NUCLEOTIDE SEQUENCE</scope>
</reference>
<name>A0A0E9Q7E1_ANGAN</name>
<organism evidence="1">
    <name type="scientific">Anguilla anguilla</name>
    <name type="common">European freshwater eel</name>
    <name type="synonym">Muraena anguilla</name>
    <dbReference type="NCBI Taxonomy" id="7936"/>
    <lineage>
        <taxon>Eukaryota</taxon>
        <taxon>Metazoa</taxon>
        <taxon>Chordata</taxon>
        <taxon>Craniata</taxon>
        <taxon>Vertebrata</taxon>
        <taxon>Euteleostomi</taxon>
        <taxon>Actinopterygii</taxon>
        <taxon>Neopterygii</taxon>
        <taxon>Teleostei</taxon>
        <taxon>Anguilliformes</taxon>
        <taxon>Anguillidae</taxon>
        <taxon>Anguilla</taxon>
    </lineage>
</organism>